<dbReference type="GO" id="GO:0071108">
    <property type="term" value="P:protein K48-linked deubiquitination"/>
    <property type="evidence" value="ECO:0007669"/>
    <property type="project" value="TreeGrafter"/>
</dbReference>
<accession>G4TVJ4</accession>
<dbReference type="InParanoid" id="G4TVJ4"/>
<evidence type="ECO:0000256" key="3">
    <source>
        <dbReference type="ARBA" id="ARBA00022670"/>
    </source>
</evidence>
<evidence type="ECO:0000256" key="5">
    <source>
        <dbReference type="ARBA" id="ARBA00022801"/>
    </source>
</evidence>
<feature type="compositionally biased region" description="Polar residues" evidence="7">
    <location>
        <begin position="69"/>
        <end position="83"/>
    </location>
</feature>
<dbReference type="InterPro" id="IPR042467">
    <property type="entry name" value="Peptidase_C65_otubain_sub2"/>
</dbReference>
<keyword evidence="5" id="KW-0378">Hydrolase</keyword>
<dbReference type="Pfam" id="PF10275">
    <property type="entry name" value="Peptidase_C65"/>
    <property type="match status" value="1"/>
</dbReference>
<feature type="compositionally biased region" description="Polar residues" evidence="7">
    <location>
        <begin position="128"/>
        <end position="137"/>
    </location>
</feature>
<dbReference type="HOGENOM" id="CLU_572538_0_0_1"/>
<comment type="caution">
    <text evidence="9">The sequence shown here is derived from an EMBL/GenBank/DDBJ whole genome shotgun (WGS) entry which is preliminary data.</text>
</comment>
<dbReference type="InterPro" id="IPR038765">
    <property type="entry name" value="Papain-like_cys_pep_sf"/>
</dbReference>
<comment type="catalytic activity">
    <reaction evidence="1">
        <text>Thiol-dependent hydrolysis of ester, thioester, amide, peptide and isopeptide bonds formed by the C-terminal Gly of ubiquitin (a 76-residue protein attached to proteins as an intracellular targeting signal).</text>
        <dbReference type="EC" id="3.4.19.12"/>
    </reaction>
</comment>
<dbReference type="EC" id="3.4.19.12" evidence="2"/>
<name>G4TVJ4_SERID</name>
<dbReference type="GO" id="GO:0004843">
    <property type="term" value="F:cysteine-type deubiquitinase activity"/>
    <property type="evidence" value="ECO:0007669"/>
    <property type="project" value="UniProtKB-EC"/>
</dbReference>
<evidence type="ECO:0000256" key="2">
    <source>
        <dbReference type="ARBA" id="ARBA00012759"/>
    </source>
</evidence>
<dbReference type="STRING" id="1109443.G4TVJ4"/>
<dbReference type="PANTHER" id="PTHR12931">
    <property type="entry name" value="UBIQUITIN THIOLESTERASE PROTEIN OTUB"/>
    <property type="match status" value="1"/>
</dbReference>
<dbReference type="GO" id="GO:0006508">
    <property type="term" value="P:proteolysis"/>
    <property type="evidence" value="ECO:0007669"/>
    <property type="project" value="UniProtKB-KW"/>
</dbReference>
<dbReference type="AlphaFoldDB" id="G4TVJ4"/>
<evidence type="ECO:0000256" key="1">
    <source>
        <dbReference type="ARBA" id="ARBA00000707"/>
    </source>
</evidence>
<dbReference type="InterPro" id="IPR019400">
    <property type="entry name" value="Peptidase_C65_otubain"/>
</dbReference>
<evidence type="ECO:0000313" key="10">
    <source>
        <dbReference type="Proteomes" id="UP000007148"/>
    </source>
</evidence>
<dbReference type="OrthoDB" id="18915at2759"/>
<dbReference type="InterPro" id="IPR003323">
    <property type="entry name" value="OTU_dom"/>
</dbReference>
<dbReference type="PROSITE" id="PS50802">
    <property type="entry name" value="OTU"/>
    <property type="match status" value="1"/>
</dbReference>
<feature type="compositionally biased region" description="Polar residues" evidence="7">
    <location>
        <begin position="154"/>
        <end position="166"/>
    </location>
</feature>
<dbReference type="eggNOG" id="KOG3991">
    <property type="taxonomic scope" value="Eukaryota"/>
</dbReference>
<reference evidence="9 10" key="1">
    <citation type="journal article" date="2011" name="PLoS Pathog.">
        <title>Endophytic Life Strategies Decoded by Genome and Transcriptome Analyses of the Mutualistic Root Symbiont Piriformospora indica.</title>
        <authorList>
            <person name="Zuccaro A."/>
            <person name="Lahrmann U."/>
            <person name="Guldener U."/>
            <person name="Langen G."/>
            <person name="Pfiffi S."/>
            <person name="Biedenkopf D."/>
            <person name="Wong P."/>
            <person name="Samans B."/>
            <person name="Grimm C."/>
            <person name="Basiewicz M."/>
            <person name="Murat C."/>
            <person name="Martin F."/>
            <person name="Kogel K.H."/>
        </authorList>
    </citation>
    <scope>NUCLEOTIDE SEQUENCE [LARGE SCALE GENOMIC DNA]</scope>
    <source>
        <strain evidence="9 10">DSM 11827</strain>
    </source>
</reference>
<dbReference type="GO" id="GO:0043130">
    <property type="term" value="F:ubiquitin binding"/>
    <property type="evidence" value="ECO:0007669"/>
    <property type="project" value="TreeGrafter"/>
</dbReference>
<dbReference type="Gene3D" id="1.20.1300.20">
    <property type="entry name" value="Peptidase C65 Otubain, subdomain 2"/>
    <property type="match status" value="1"/>
</dbReference>
<organism evidence="9 10">
    <name type="scientific">Serendipita indica (strain DSM 11827)</name>
    <name type="common">Root endophyte fungus</name>
    <name type="synonym">Piriformospora indica</name>
    <dbReference type="NCBI Taxonomy" id="1109443"/>
    <lineage>
        <taxon>Eukaryota</taxon>
        <taxon>Fungi</taxon>
        <taxon>Dikarya</taxon>
        <taxon>Basidiomycota</taxon>
        <taxon>Agaricomycotina</taxon>
        <taxon>Agaricomycetes</taxon>
        <taxon>Sebacinales</taxon>
        <taxon>Serendipitaceae</taxon>
        <taxon>Serendipita</taxon>
    </lineage>
</organism>
<dbReference type="SUPFAM" id="SSF54001">
    <property type="entry name" value="Cysteine proteinases"/>
    <property type="match status" value="1"/>
</dbReference>
<dbReference type="Proteomes" id="UP000007148">
    <property type="component" value="Unassembled WGS sequence"/>
</dbReference>
<evidence type="ECO:0000256" key="7">
    <source>
        <dbReference type="SAM" id="MobiDB-lite"/>
    </source>
</evidence>
<keyword evidence="3" id="KW-0645">Protease</keyword>
<feature type="domain" description="OTU" evidence="8">
    <location>
        <begin position="241"/>
        <end position="458"/>
    </location>
</feature>
<dbReference type="Gene3D" id="3.30.200.60">
    <property type="entry name" value="Peptidase C65 Otubain, subdomain 1"/>
    <property type="match status" value="1"/>
</dbReference>
<evidence type="ECO:0000256" key="4">
    <source>
        <dbReference type="ARBA" id="ARBA00022786"/>
    </source>
</evidence>
<feature type="region of interest" description="Disordered" evidence="7">
    <location>
        <begin position="55"/>
        <end position="179"/>
    </location>
</feature>
<dbReference type="EMBL" id="CAFZ01000433">
    <property type="protein sequence ID" value="CCA75337.1"/>
    <property type="molecule type" value="Genomic_DNA"/>
</dbReference>
<evidence type="ECO:0000313" key="9">
    <source>
        <dbReference type="EMBL" id="CCA75337.1"/>
    </source>
</evidence>
<dbReference type="PANTHER" id="PTHR12931:SF15">
    <property type="entry name" value="UBIQUITIN THIOESTERASE OTUBAIN-LIKE"/>
    <property type="match status" value="1"/>
</dbReference>
<evidence type="ECO:0000256" key="6">
    <source>
        <dbReference type="ARBA" id="ARBA00022807"/>
    </source>
</evidence>
<dbReference type="OMA" id="EHRAHEH"/>
<dbReference type="InterPro" id="IPR042468">
    <property type="entry name" value="Peptidase_C65_otubain_sub1"/>
</dbReference>
<keyword evidence="4" id="KW-0833">Ubl conjugation pathway</keyword>
<sequence length="477" mass="52503">MPLELSQLVPTFISLLNPSTWLSSSFQKDFPYVLRYPFAHARAASVAAARKRPSVALSPDDDNLSSDSAIDTSIQEGSESINSGERRKRPAEDEDSSEQAPRQRRKMTQLALEDEYQGNSGSHHHQRSTSGNTQGSAQAKHHKSSSGGGESGLDRSTTPTQSNTLAQAKRPQLDELSPRDLGSLTQEQIAQLQANMLEDLQDADARPLVSTVQPMETLMNEYSSNPNFLRKMEWLKKQGWLGVRRTKGDGDCFYRSFAFAWVERILRAKDQEFAVASAISTLNSTWLGLKDVGFETVILEDFYDVLRSLVEQIITPEAGGQALNASLLLEAFTSPEASNSIVSYVRMLTSAEIRRNREDYAAFIVHPETQEAMPVDEFCNQFVDAMGKEADHVQMQALAKALGVNLSVAYLDGNIGSNNDDAAVDFVKFDNGGGSDANGIDDVVLLYRPGHYDILEHRAHEHRPSAASTLVTSSVMA</sequence>
<evidence type="ECO:0000259" key="8">
    <source>
        <dbReference type="PROSITE" id="PS50802"/>
    </source>
</evidence>
<dbReference type="GO" id="GO:0005634">
    <property type="term" value="C:nucleus"/>
    <property type="evidence" value="ECO:0007669"/>
    <property type="project" value="TreeGrafter"/>
</dbReference>
<protein>
    <recommendedName>
        <fullName evidence="2">ubiquitinyl hydrolase 1</fullName>
        <ecNumber evidence="2">3.4.19.12</ecNumber>
    </recommendedName>
</protein>
<keyword evidence="10" id="KW-1185">Reference proteome</keyword>
<gene>
    <name evidence="9" type="ORF">PIIN_09322</name>
</gene>
<proteinExistence type="predicted"/>
<keyword evidence="6" id="KW-0788">Thiol protease</keyword>
<dbReference type="CDD" id="cd22749">
    <property type="entry name" value="Otubain_C65"/>
    <property type="match status" value="1"/>
</dbReference>